<reference evidence="1" key="1">
    <citation type="submission" date="2018-05" db="EMBL/GenBank/DDBJ databases">
        <authorList>
            <person name="Lanie J.A."/>
            <person name="Ng W.-L."/>
            <person name="Kazmierczak K.M."/>
            <person name="Andrzejewski T.M."/>
            <person name="Davidsen T.M."/>
            <person name="Wayne K.J."/>
            <person name="Tettelin H."/>
            <person name="Glass J.I."/>
            <person name="Rusch D."/>
            <person name="Podicherti R."/>
            <person name="Tsui H.-C.T."/>
            <person name="Winkler M.E."/>
        </authorList>
    </citation>
    <scope>NUCLEOTIDE SEQUENCE</scope>
</reference>
<sequence>SFPSNTRGRPRHQFTLLEKISIHRFHRVGYSGGPKFFRENVKDKYKSGLRRINWTLAQREMNLHLKRRSKELDRISKAAGKNWKKLLYS</sequence>
<proteinExistence type="predicted"/>
<organism evidence="1">
    <name type="scientific">marine metagenome</name>
    <dbReference type="NCBI Taxonomy" id="408172"/>
    <lineage>
        <taxon>unclassified sequences</taxon>
        <taxon>metagenomes</taxon>
        <taxon>ecological metagenomes</taxon>
    </lineage>
</organism>
<protein>
    <submittedName>
        <fullName evidence="1">Uncharacterized protein</fullName>
    </submittedName>
</protein>
<name>A0A382V1F0_9ZZZZ</name>
<accession>A0A382V1F0</accession>
<feature type="non-terminal residue" evidence="1">
    <location>
        <position position="1"/>
    </location>
</feature>
<evidence type="ECO:0000313" key="1">
    <source>
        <dbReference type="EMBL" id="SVD40376.1"/>
    </source>
</evidence>
<gene>
    <name evidence="1" type="ORF">METZ01_LOCUS393230</name>
</gene>
<dbReference type="EMBL" id="UINC01148471">
    <property type="protein sequence ID" value="SVD40376.1"/>
    <property type="molecule type" value="Genomic_DNA"/>
</dbReference>
<dbReference type="AlphaFoldDB" id="A0A382V1F0"/>